<proteinExistence type="predicted"/>
<sequence>MVGRSKKIGGGYGVIVVSKDREKKGVGRVAARHEDRSYDCGGKSYDYGSTNQREIDDGWAIKEDRRRLRRDRGQAAARHGDRSYDCDDTNRREIDDRGAINEDQRWLGVVTGATTVTTLIEERSTMAGRSMKIGGGYIVVKRRRLRVEKVSKDREKKGVGRVAARHDDRSYECGGRSYDYGSTNRREIDDGWAIKEDRRRLRRDRGQEAARHGDRSYDCDDTNRREIDDRRAINEDRRWLGMVTGATTVTTLIEERSTMVGRSMKIEVARLWSSGGGYAWKK</sequence>
<comment type="caution">
    <text evidence="1">The sequence shown here is derived from an EMBL/GenBank/DDBJ whole genome shotgun (WGS) entry which is preliminary data.</text>
</comment>
<dbReference type="Proteomes" id="UP001056120">
    <property type="component" value="Linkage Group LG07"/>
</dbReference>
<evidence type="ECO:0000313" key="2">
    <source>
        <dbReference type="Proteomes" id="UP001056120"/>
    </source>
</evidence>
<keyword evidence="2" id="KW-1185">Reference proteome</keyword>
<accession>A0ACB9IRW6</accession>
<dbReference type="EMBL" id="CM042024">
    <property type="protein sequence ID" value="KAI3810235.1"/>
    <property type="molecule type" value="Genomic_DNA"/>
</dbReference>
<reference evidence="1 2" key="2">
    <citation type="journal article" date="2022" name="Mol. Ecol. Resour.">
        <title>The genomes of chicory, endive, great burdock and yacon provide insights into Asteraceae paleo-polyploidization history and plant inulin production.</title>
        <authorList>
            <person name="Fan W."/>
            <person name="Wang S."/>
            <person name="Wang H."/>
            <person name="Wang A."/>
            <person name="Jiang F."/>
            <person name="Liu H."/>
            <person name="Zhao H."/>
            <person name="Xu D."/>
            <person name="Zhang Y."/>
        </authorList>
    </citation>
    <scope>NUCLEOTIDE SEQUENCE [LARGE SCALE GENOMIC DNA]</scope>
    <source>
        <strain evidence="2">cv. Yunnan</strain>
        <tissue evidence="1">Leaves</tissue>
    </source>
</reference>
<evidence type="ECO:0000313" key="1">
    <source>
        <dbReference type="EMBL" id="KAI3810235.1"/>
    </source>
</evidence>
<organism evidence="1 2">
    <name type="scientific">Smallanthus sonchifolius</name>
    <dbReference type="NCBI Taxonomy" id="185202"/>
    <lineage>
        <taxon>Eukaryota</taxon>
        <taxon>Viridiplantae</taxon>
        <taxon>Streptophyta</taxon>
        <taxon>Embryophyta</taxon>
        <taxon>Tracheophyta</taxon>
        <taxon>Spermatophyta</taxon>
        <taxon>Magnoliopsida</taxon>
        <taxon>eudicotyledons</taxon>
        <taxon>Gunneridae</taxon>
        <taxon>Pentapetalae</taxon>
        <taxon>asterids</taxon>
        <taxon>campanulids</taxon>
        <taxon>Asterales</taxon>
        <taxon>Asteraceae</taxon>
        <taxon>Asteroideae</taxon>
        <taxon>Heliantheae alliance</taxon>
        <taxon>Millerieae</taxon>
        <taxon>Smallanthus</taxon>
    </lineage>
</organism>
<gene>
    <name evidence="1" type="ORF">L1987_19846</name>
</gene>
<reference evidence="2" key="1">
    <citation type="journal article" date="2022" name="Mol. Ecol. Resour.">
        <title>The genomes of chicory, endive, great burdock and yacon provide insights into Asteraceae palaeo-polyploidization history and plant inulin production.</title>
        <authorList>
            <person name="Fan W."/>
            <person name="Wang S."/>
            <person name="Wang H."/>
            <person name="Wang A."/>
            <person name="Jiang F."/>
            <person name="Liu H."/>
            <person name="Zhao H."/>
            <person name="Xu D."/>
            <person name="Zhang Y."/>
        </authorList>
    </citation>
    <scope>NUCLEOTIDE SEQUENCE [LARGE SCALE GENOMIC DNA]</scope>
    <source>
        <strain evidence="2">cv. Yunnan</strain>
    </source>
</reference>
<protein>
    <submittedName>
        <fullName evidence="1">Uncharacterized protein</fullName>
    </submittedName>
</protein>
<name>A0ACB9IRW6_9ASTR</name>